<sequence length="48" mass="5254">MKQLIIFLGVGLIMVLGFMACTNDEGGEDLDIVTPNDSTRSKANQRKL</sequence>
<protein>
    <recommendedName>
        <fullName evidence="4">Lipoprotein</fullName>
    </recommendedName>
</protein>
<dbReference type="EMBL" id="JAPFQP010000004">
    <property type="protein sequence ID" value="MCX2720640.1"/>
    <property type="molecule type" value="Genomic_DNA"/>
</dbReference>
<dbReference type="PROSITE" id="PS51257">
    <property type="entry name" value="PROKAR_LIPOPROTEIN"/>
    <property type="match status" value="1"/>
</dbReference>
<dbReference type="AlphaFoldDB" id="A0AAE3MMM6"/>
<reference evidence="2" key="1">
    <citation type="submission" date="2022-11" db="EMBL/GenBank/DDBJ databases">
        <title>The characterization of three novel Bacteroidetes species and genomic analysis of their roles in tidal elemental geochemical cycles.</title>
        <authorList>
            <person name="Ma K.-J."/>
        </authorList>
    </citation>
    <scope>NUCLEOTIDE SEQUENCE</scope>
    <source>
        <strain evidence="2">M415</strain>
    </source>
</reference>
<feature type="region of interest" description="Disordered" evidence="1">
    <location>
        <begin position="25"/>
        <end position="48"/>
    </location>
</feature>
<evidence type="ECO:0000313" key="3">
    <source>
        <dbReference type="Proteomes" id="UP001207116"/>
    </source>
</evidence>
<comment type="caution">
    <text evidence="2">The sequence shown here is derived from an EMBL/GenBank/DDBJ whole genome shotgun (WGS) entry which is preliminary data.</text>
</comment>
<keyword evidence="3" id="KW-1185">Reference proteome</keyword>
<name>A0AAE3MMM6_9FLAO</name>
<dbReference type="Proteomes" id="UP001207116">
    <property type="component" value="Unassembled WGS sequence"/>
</dbReference>
<evidence type="ECO:0000313" key="2">
    <source>
        <dbReference type="EMBL" id="MCX2720640.1"/>
    </source>
</evidence>
<evidence type="ECO:0008006" key="4">
    <source>
        <dbReference type="Google" id="ProtNLM"/>
    </source>
</evidence>
<accession>A0AAE3MMM6</accession>
<proteinExistence type="predicted"/>
<gene>
    <name evidence="2" type="ORF">OO016_13585</name>
</gene>
<organism evidence="2 3">
    <name type="scientific">Lentiprolixibacter aurantiacus</name>
    <dbReference type="NCBI Taxonomy" id="2993939"/>
    <lineage>
        <taxon>Bacteria</taxon>
        <taxon>Pseudomonadati</taxon>
        <taxon>Bacteroidota</taxon>
        <taxon>Flavobacteriia</taxon>
        <taxon>Flavobacteriales</taxon>
        <taxon>Flavobacteriaceae</taxon>
        <taxon>Lentiprolixibacter</taxon>
    </lineage>
</organism>
<dbReference type="RefSeq" id="WP_266015103.1">
    <property type="nucleotide sequence ID" value="NZ_JAPFQP010000004.1"/>
</dbReference>
<evidence type="ECO:0000256" key="1">
    <source>
        <dbReference type="SAM" id="MobiDB-lite"/>
    </source>
</evidence>